<keyword evidence="1" id="KW-0732">Signal</keyword>
<gene>
    <name evidence="2" type="ORF">C5Y98_09055</name>
</gene>
<dbReference type="EMBL" id="PUIB01000011">
    <property type="protein sequence ID" value="PQO38208.1"/>
    <property type="molecule type" value="Genomic_DNA"/>
</dbReference>
<evidence type="ECO:0000313" key="2">
    <source>
        <dbReference type="EMBL" id="PQO38208.1"/>
    </source>
</evidence>
<evidence type="ECO:0000256" key="1">
    <source>
        <dbReference type="SAM" id="SignalP"/>
    </source>
</evidence>
<feature type="signal peptide" evidence="1">
    <location>
        <begin position="1"/>
        <end position="23"/>
    </location>
</feature>
<reference evidence="2 3" key="1">
    <citation type="submission" date="2018-02" db="EMBL/GenBank/DDBJ databases">
        <title>Comparative genomes isolates from brazilian mangrove.</title>
        <authorList>
            <person name="Araujo J.E."/>
            <person name="Taketani R.G."/>
            <person name="Silva M.C.P."/>
            <person name="Loureco M.V."/>
            <person name="Andreote F.D."/>
        </authorList>
    </citation>
    <scope>NUCLEOTIDE SEQUENCE [LARGE SCALE GENOMIC DNA]</scope>
    <source>
        <strain evidence="2 3">NAP PRIS-MGV</strain>
    </source>
</reference>
<name>A0A2S8G190_9BACT</name>
<organism evidence="2 3">
    <name type="scientific">Blastopirellula marina</name>
    <dbReference type="NCBI Taxonomy" id="124"/>
    <lineage>
        <taxon>Bacteria</taxon>
        <taxon>Pseudomonadati</taxon>
        <taxon>Planctomycetota</taxon>
        <taxon>Planctomycetia</taxon>
        <taxon>Pirellulales</taxon>
        <taxon>Pirellulaceae</taxon>
        <taxon>Blastopirellula</taxon>
    </lineage>
</organism>
<comment type="caution">
    <text evidence="2">The sequence shown here is derived from an EMBL/GenBank/DDBJ whole genome shotgun (WGS) entry which is preliminary data.</text>
</comment>
<feature type="chain" id="PRO_5015416672" evidence="1">
    <location>
        <begin position="24"/>
        <end position="214"/>
    </location>
</feature>
<accession>A0A2S8G190</accession>
<dbReference type="AlphaFoldDB" id="A0A2S8G190"/>
<dbReference type="RefSeq" id="WP_105353430.1">
    <property type="nucleotide sequence ID" value="NZ_PUIB01000011.1"/>
</dbReference>
<sequence length="214" mass="24009">MSRYPMLLLFLLFVSLSSSLANAETAKPENPRNLNLELLVVAYRAEGTNSERDAKLIAKVEEVVKKHESEPLSTLQDAVQETLPQSNEKVATKVDAFSLKTFHDLEQWMKFGNSRALPSADNGPARWLVGETEVKATPWIFDEERFGIGVTVLRQIPTSWELPRTKSPQGLTMENLSFTTNTLVAANEASVINSYRHHDEKLSLVMIVIARVSR</sequence>
<dbReference type="OrthoDB" id="285822at2"/>
<protein>
    <submittedName>
        <fullName evidence="2">Uncharacterized protein</fullName>
    </submittedName>
</protein>
<proteinExistence type="predicted"/>
<dbReference type="Proteomes" id="UP000239388">
    <property type="component" value="Unassembled WGS sequence"/>
</dbReference>
<evidence type="ECO:0000313" key="3">
    <source>
        <dbReference type="Proteomes" id="UP000239388"/>
    </source>
</evidence>